<organism evidence="4 5">
    <name type="scientific">Amycolatopsis mongoliensis</name>
    <dbReference type="NCBI Taxonomy" id="715475"/>
    <lineage>
        <taxon>Bacteria</taxon>
        <taxon>Bacillati</taxon>
        <taxon>Actinomycetota</taxon>
        <taxon>Actinomycetes</taxon>
        <taxon>Pseudonocardiales</taxon>
        <taxon>Pseudonocardiaceae</taxon>
        <taxon>Amycolatopsis</taxon>
    </lineage>
</organism>
<dbReference type="KEGG" id="amog:QRX60_42655"/>
<protein>
    <submittedName>
        <fullName evidence="4">PfkB family carbohydrate kinase</fullName>
    </submittedName>
</protein>
<gene>
    <name evidence="4" type="ORF">QRX60_42655</name>
</gene>
<name>A0A9Y2NK29_9PSEU</name>
<dbReference type="PANTHER" id="PTHR10584:SF167">
    <property type="entry name" value="PFKB DOMAIN PROTEIN"/>
    <property type="match status" value="1"/>
</dbReference>
<evidence type="ECO:0000313" key="5">
    <source>
        <dbReference type="Proteomes" id="UP001239397"/>
    </source>
</evidence>
<dbReference type="SUPFAM" id="SSF53613">
    <property type="entry name" value="Ribokinase-like"/>
    <property type="match status" value="1"/>
</dbReference>
<reference evidence="4 5" key="1">
    <citation type="submission" date="2023-06" db="EMBL/GenBank/DDBJ databases">
        <authorList>
            <person name="Oyuntsetseg B."/>
            <person name="Kim S.B."/>
        </authorList>
    </citation>
    <scope>NUCLEOTIDE SEQUENCE [LARGE SCALE GENOMIC DNA]</scope>
    <source>
        <strain evidence="4 5">4-36</strain>
    </source>
</reference>
<dbReference type="InterPro" id="IPR011611">
    <property type="entry name" value="PfkB_dom"/>
</dbReference>
<evidence type="ECO:0000256" key="1">
    <source>
        <dbReference type="ARBA" id="ARBA00022679"/>
    </source>
</evidence>
<evidence type="ECO:0000259" key="3">
    <source>
        <dbReference type="Pfam" id="PF00294"/>
    </source>
</evidence>
<dbReference type="Proteomes" id="UP001239397">
    <property type="component" value="Chromosome"/>
</dbReference>
<dbReference type="PANTHER" id="PTHR10584">
    <property type="entry name" value="SUGAR KINASE"/>
    <property type="match status" value="1"/>
</dbReference>
<dbReference type="GO" id="GO:0016301">
    <property type="term" value="F:kinase activity"/>
    <property type="evidence" value="ECO:0007669"/>
    <property type="project" value="UniProtKB-KW"/>
</dbReference>
<dbReference type="EMBL" id="CP127295">
    <property type="protein sequence ID" value="WIY00690.1"/>
    <property type="molecule type" value="Genomic_DNA"/>
</dbReference>
<dbReference type="Pfam" id="PF00294">
    <property type="entry name" value="PfkB"/>
    <property type="match status" value="1"/>
</dbReference>
<dbReference type="AlphaFoldDB" id="A0A9Y2NK29"/>
<dbReference type="RefSeq" id="WP_285997152.1">
    <property type="nucleotide sequence ID" value="NZ_CP127295.1"/>
</dbReference>
<feature type="domain" description="Carbohydrate kinase PfkB" evidence="3">
    <location>
        <begin position="5"/>
        <end position="281"/>
    </location>
</feature>
<keyword evidence="1" id="KW-0808">Transferase</keyword>
<keyword evidence="5" id="KW-1185">Reference proteome</keyword>
<accession>A0A9Y2NK29</accession>
<proteinExistence type="predicted"/>
<keyword evidence="2 4" id="KW-0418">Kinase</keyword>
<dbReference type="Gene3D" id="3.40.1190.20">
    <property type="match status" value="1"/>
</dbReference>
<dbReference type="InterPro" id="IPR029056">
    <property type="entry name" value="Ribokinase-like"/>
</dbReference>
<evidence type="ECO:0000313" key="4">
    <source>
        <dbReference type="EMBL" id="WIY00690.1"/>
    </source>
</evidence>
<evidence type="ECO:0000256" key="2">
    <source>
        <dbReference type="ARBA" id="ARBA00022777"/>
    </source>
</evidence>
<sequence length="302" mass="30986">MTGRLVHTGQAVVDLVMRVEALPPPGGDVLASDVRFTAGGGFNVMAAAARAGAAVVYAGEHGTGRFGDLVRDALAAEGVELVQLPATRDTGVCVVLVDAAGERTFVTETGAEGTLTAEHLRRVRLRPGDLVYVTGYSLVREANRDALLEWLPAVGEHRVLLDPGPLAADVAPDVWRALLPHVDILSCNAAEAETMSTVDGVGAVPVRVTRVGAEGCDVTENGVTAHVPGFPVDPVDTNGAGDAHAGVLAAELLRGAPLLVAAERANAAAAIAVGRYGPATSPSRAEVDELLATSRQEAGHRG</sequence>